<organism evidence="1 2">
    <name type="scientific">Rotaria magnacalcarata</name>
    <dbReference type="NCBI Taxonomy" id="392030"/>
    <lineage>
        <taxon>Eukaryota</taxon>
        <taxon>Metazoa</taxon>
        <taxon>Spiralia</taxon>
        <taxon>Gnathifera</taxon>
        <taxon>Rotifera</taxon>
        <taxon>Eurotatoria</taxon>
        <taxon>Bdelloidea</taxon>
        <taxon>Philodinida</taxon>
        <taxon>Philodinidae</taxon>
        <taxon>Rotaria</taxon>
    </lineage>
</organism>
<protein>
    <submittedName>
        <fullName evidence="1">Uncharacterized protein</fullName>
    </submittedName>
</protein>
<proteinExistence type="predicted"/>
<sequence>LTQHDQIREELIKQKGDSLFLRCALEDKFNPLQAKLPALEILLALTFNKDFAATLKDNTTFINHVRTLASSSQQELQLVATA</sequence>
<name>A0A8S2UXD6_9BILA</name>
<accession>A0A8S2UXD6</accession>
<comment type="caution">
    <text evidence="1">The sequence shown here is derived from an EMBL/GenBank/DDBJ whole genome shotgun (WGS) entry which is preliminary data.</text>
</comment>
<evidence type="ECO:0000313" key="2">
    <source>
        <dbReference type="Proteomes" id="UP000681720"/>
    </source>
</evidence>
<dbReference type="EMBL" id="CAJOBJ010049102">
    <property type="protein sequence ID" value="CAF4365080.1"/>
    <property type="molecule type" value="Genomic_DNA"/>
</dbReference>
<feature type="non-terminal residue" evidence="1">
    <location>
        <position position="82"/>
    </location>
</feature>
<dbReference type="AlphaFoldDB" id="A0A8S2UXD6"/>
<gene>
    <name evidence="1" type="ORF">GIL414_LOCUS28585</name>
</gene>
<dbReference type="Proteomes" id="UP000681720">
    <property type="component" value="Unassembled WGS sequence"/>
</dbReference>
<reference evidence="1" key="1">
    <citation type="submission" date="2021-02" db="EMBL/GenBank/DDBJ databases">
        <authorList>
            <person name="Nowell W R."/>
        </authorList>
    </citation>
    <scope>NUCLEOTIDE SEQUENCE</scope>
</reference>
<feature type="non-terminal residue" evidence="1">
    <location>
        <position position="1"/>
    </location>
</feature>
<evidence type="ECO:0000313" key="1">
    <source>
        <dbReference type="EMBL" id="CAF4365080.1"/>
    </source>
</evidence>